<evidence type="ECO:0000313" key="2">
    <source>
        <dbReference type="Proteomes" id="UP001162992"/>
    </source>
</evidence>
<sequence>MTSVVKGKASGDSASLETTRARHKNVMEDHIEVNMPEPPSESCWDDKQCSMCGDVGFYGELFKCTRCLYRFQHTYCSCAYPNMDLDEAICDWCSKSDRDSGMKQADINTKRKPRSFKAQLGRDALALLLEVAHVQSAVTENVSEAGEVDQQAFFKKDSLATHGKPVPKRQRNGHNEKKKPGPGSWRQMNKSKLPLGLPSKGVGRRYKLLADVLL</sequence>
<reference evidence="2" key="1">
    <citation type="journal article" date="2024" name="Proc. Natl. Acad. Sci. U.S.A.">
        <title>Extraordinary preservation of gene collinearity over three hundred million years revealed in homosporous lycophytes.</title>
        <authorList>
            <person name="Li C."/>
            <person name="Wickell D."/>
            <person name="Kuo L.Y."/>
            <person name="Chen X."/>
            <person name="Nie B."/>
            <person name="Liao X."/>
            <person name="Peng D."/>
            <person name="Ji J."/>
            <person name="Jenkins J."/>
            <person name="Williams M."/>
            <person name="Shu S."/>
            <person name="Plott C."/>
            <person name="Barry K."/>
            <person name="Rajasekar S."/>
            <person name="Grimwood J."/>
            <person name="Han X."/>
            <person name="Sun S."/>
            <person name="Hou Z."/>
            <person name="He W."/>
            <person name="Dai G."/>
            <person name="Sun C."/>
            <person name="Schmutz J."/>
            <person name="Leebens-Mack J.H."/>
            <person name="Li F.W."/>
            <person name="Wang L."/>
        </authorList>
    </citation>
    <scope>NUCLEOTIDE SEQUENCE [LARGE SCALE GENOMIC DNA]</scope>
    <source>
        <strain evidence="2">cv. PW_Plant_1</strain>
    </source>
</reference>
<gene>
    <name evidence="1" type="ORF">O6H91_20G072400</name>
</gene>
<keyword evidence="2" id="KW-1185">Reference proteome</keyword>
<name>A0ACC2ARJ1_DIPCM</name>
<evidence type="ECO:0000313" key="1">
    <source>
        <dbReference type="EMBL" id="KAJ7520213.1"/>
    </source>
</evidence>
<dbReference type="Proteomes" id="UP001162992">
    <property type="component" value="Chromosome 20"/>
</dbReference>
<accession>A0ACC2ARJ1</accession>
<dbReference type="EMBL" id="CM055111">
    <property type="protein sequence ID" value="KAJ7520213.1"/>
    <property type="molecule type" value="Genomic_DNA"/>
</dbReference>
<proteinExistence type="predicted"/>
<comment type="caution">
    <text evidence="1">The sequence shown here is derived from an EMBL/GenBank/DDBJ whole genome shotgun (WGS) entry which is preliminary data.</text>
</comment>
<organism evidence="1 2">
    <name type="scientific">Diphasiastrum complanatum</name>
    <name type="common">Issler's clubmoss</name>
    <name type="synonym">Lycopodium complanatum</name>
    <dbReference type="NCBI Taxonomy" id="34168"/>
    <lineage>
        <taxon>Eukaryota</taxon>
        <taxon>Viridiplantae</taxon>
        <taxon>Streptophyta</taxon>
        <taxon>Embryophyta</taxon>
        <taxon>Tracheophyta</taxon>
        <taxon>Lycopodiopsida</taxon>
        <taxon>Lycopodiales</taxon>
        <taxon>Lycopodiaceae</taxon>
        <taxon>Lycopodioideae</taxon>
        <taxon>Diphasiastrum</taxon>
    </lineage>
</organism>
<protein>
    <submittedName>
        <fullName evidence="1">Uncharacterized protein</fullName>
    </submittedName>
</protein>